<gene>
    <name evidence="8" type="ORF">OEZ71_04145</name>
</gene>
<organism evidence="8 9">
    <name type="scientific">Albidovulum litorale</name>
    <dbReference type="NCBI Taxonomy" id="2984134"/>
    <lineage>
        <taxon>Bacteria</taxon>
        <taxon>Pseudomonadati</taxon>
        <taxon>Pseudomonadota</taxon>
        <taxon>Alphaproteobacteria</taxon>
        <taxon>Rhodobacterales</taxon>
        <taxon>Paracoccaceae</taxon>
        <taxon>Albidovulum</taxon>
    </lineage>
</organism>
<reference evidence="8 9" key="1">
    <citation type="submission" date="2022-10" db="EMBL/GenBank/DDBJ databases">
        <title>Defluviimonas sp. nov., isolated from ocean surface sediments.</title>
        <authorList>
            <person name="He W."/>
            <person name="Wang L."/>
            <person name="Zhang D.-F."/>
        </authorList>
    </citation>
    <scope>NUCLEOTIDE SEQUENCE [LARGE SCALE GENOMIC DNA]</scope>
    <source>
        <strain evidence="8 9">WL0050</strain>
    </source>
</reference>
<evidence type="ECO:0000256" key="3">
    <source>
        <dbReference type="ARBA" id="ARBA00010973"/>
    </source>
</evidence>
<keyword evidence="9" id="KW-1185">Reference proteome</keyword>
<name>A0ABT2ZK37_9RHOB</name>
<evidence type="ECO:0000256" key="2">
    <source>
        <dbReference type="ARBA" id="ARBA00004613"/>
    </source>
</evidence>
<dbReference type="PANTHER" id="PTHR34216">
    <property type="match status" value="1"/>
</dbReference>
<dbReference type="Gene3D" id="3.20.20.370">
    <property type="entry name" value="Glycoside hydrolase/deacetylase"/>
    <property type="match status" value="1"/>
</dbReference>
<protein>
    <recommendedName>
        <fullName evidence="4">Chitooligosaccharide deacetylase</fullName>
    </recommendedName>
    <alternativeName>
        <fullName evidence="6">Nodulation protein B</fullName>
    </alternativeName>
</protein>
<evidence type="ECO:0000313" key="8">
    <source>
        <dbReference type="EMBL" id="MCV2871482.1"/>
    </source>
</evidence>
<comment type="similarity">
    <text evidence="3">Belongs to the polysaccharide deacetylase family.</text>
</comment>
<proteinExistence type="inferred from homology"/>
<dbReference type="RefSeq" id="WP_263738651.1">
    <property type="nucleotide sequence ID" value="NZ_JAOWKZ010000001.1"/>
</dbReference>
<dbReference type="InterPro" id="IPR002509">
    <property type="entry name" value="NODB_dom"/>
</dbReference>
<accession>A0ABT2ZK37</accession>
<dbReference type="Proteomes" id="UP001652564">
    <property type="component" value="Unassembled WGS sequence"/>
</dbReference>
<sequence>MGGPVVDILMYHSISDRGGATSIAPATFAAQMAAIAEAGVPVITLDDYLAAKDGRGTLAPHSVILTFDDGFQDFADAAWPVMAKHGFKPIVYLPTAYIGREEGWRGIAEPPRKLMGWGTIRALAAEGVQFGSHTVSHPDLDALPEDARGAELERSKAVIEDRLGRSIRHFAPPYGIAGPEVRTAIATLYKTSVGTRLGQAGLGDDSHDLPRLEMFYFTDIARWRAHLAGRGAAYLAARKGLRAIKSAVAKPWQGIASGAGR</sequence>
<evidence type="ECO:0000256" key="5">
    <source>
        <dbReference type="ARBA" id="ARBA00022729"/>
    </source>
</evidence>
<evidence type="ECO:0000256" key="6">
    <source>
        <dbReference type="ARBA" id="ARBA00032976"/>
    </source>
</evidence>
<dbReference type="CDD" id="cd10918">
    <property type="entry name" value="CE4_NodB_like_5s_6s"/>
    <property type="match status" value="1"/>
</dbReference>
<evidence type="ECO:0000256" key="4">
    <source>
        <dbReference type="ARBA" id="ARBA00020071"/>
    </source>
</evidence>
<evidence type="ECO:0000313" key="9">
    <source>
        <dbReference type="Proteomes" id="UP001652564"/>
    </source>
</evidence>
<comment type="subcellular location">
    <subcellularLocation>
        <location evidence="2">Secreted</location>
    </subcellularLocation>
</comment>
<comment type="function">
    <text evidence="1">Is involved in generating a small heat-stable compound (Nod), an acylated oligomer of N-acetylglucosamine, that stimulates mitosis in various plant protoplasts.</text>
</comment>
<comment type="caution">
    <text evidence="8">The sequence shown here is derived from an EMBL/GenBank/DDBJ whole genome shotgun (WGS) entry which is preliminary data.</text>
</comment>
<dbReference type="PROSITE" id="PS51677">
    <property type="entry name" value="NODB"/>
    <property type="match status" value="1"/>
</dbReference>
<evidence type="ECO:0000256" key="1">
    <source>
        <dbReference type="ARBA" id="ARBA00003236"/>
    </source>
</evidence>
<feature type="domain" description="NodB homology" evidence="7">
    <location>
        <begin position="61"/>
        <end position="261"/>
    </location>
</feature>
<dbReference type="InterPro" id="IPR051398">
    <property type="entry name" value="Polysacch_Deacetylase"/>
</dbReference>
<keyword evidence="5" id="KW-0732">Signal</keyword>
<dbReference type="Pfam" id="PF01522">
    <property type="entry name" value="Polysacc_deac_1"/>
    <property type="match status" value="1"/>
</dbReference>
<dbReference type="EMBL" id="JAOWKZ010000001">
    <property type="protein sequence ID" value="MCV2871482.1"/>
    <property type="molecule type" value="Genomic_DNA"/>
</dbReference>
<evidence type="ECO:0000259" key="7">
    <source>
        <dbReference type="PROSITE" id="PS51677"/>
    </source>
</evidence>
<dbReference type="PANTHER" id="PTHR34216:SF3">
    <property type="entry name" value="POLY-BETA-1,6-N-ACETYL-D-GLUCOSAMINE N-DEACETYLASE"/>
    <property type="match status" value="1"/>
</dbReference>
<dbReference type="SUPFAM" id="SSF88713">
    <property type="entry name" value="Glycoside hydrolase/deacetylase"/>
    <property type="match status" value="1"/>
</dbReference>
<dbReference type="InterPro" id="IPR011330">
    <property type="entry name" value="Glyco_hydro/deAcase_b/a-brl"/>
</dbReference>